<organism evidence="2 3">
    <name type="scientific">Eumeta variegata</name>
    <name type="common">Bagworm moth</name>
    <name type="synonym">Eumeta japonica</name>
    <dbReference type="NCBI Taxonomy" id="151549"/>
    <lineage>
        <taxon>Eukaryota</taxon>
        <taxon>Metazoa</taxon>
        <taxon>Ecdysozoa</taxon>
        <taxon>Arthropoda</taxon>
        <taxon>Hexapoda</taxon>
        <taxon>Insecta</taxon>
        <taxon>Pterygota</taxon>
        <taxon>Neoptera</taxon>
        <taxon>Endopterygota</taxon>
        <taxon>Lepidoptera</taxon>
        <taxon>Glossata</taxon>
        <taxon>Ditrysia</taxon>
        <taxon>Tineoidea</taxon>
        <taxon>Psychidae</taxon>
        <taxon>Oiketicinae</taxon>
        <taxon>Eumeta</taxon>
    </lineage>
</organism>
<dbReference type="Proteomes" id="UP000299102">
    <property type="component" value="Unassembled WGS sequence"/>
</dbReference>
<evidence type="ECO:0000256" key="1">
    <source>
        <dbReference type="SAM" id="MobiDB-lite"/>
    </source>
</evidence>
<dbReference type="EMBL" id="BGZK01000387">
    <property type="protein sequence ID" value="GBP40752.1"/>
    <property type="molecule type" value="Genomic_DNA"/>
</dbReference>
<sequence length="213" mass="24198">MAARTASVWADDLVMTTRAFITGDPRRLRKEVKNSSRIRLSEKEAPNCRGALKRLFAGNSLKFSFLYEPIDTSCAEVAPRGDSRRPTRLTNFSSNCVFGWRRHRITSAPGLTFRKLCARPAPPPAQRRTSNQRAAPVNPFPDRFPRRPNSSNNLRGGCYAGAACAPADQRWLRFGVSYNVVALSRVVTWRIKFLEHRKTHKCYFENIRATILD</sequence>
<evidence type="ECO:0000313" key="2">
    <source>
        <dbReference type="EMBL" id="GBP40752.1"/>
    </source>
</evidence>
<feature type="region of interest" description="Disordered" evidence="1">
    <location>
        <begin position="119"/>
        <end position="148"/>
    </location>
</feature>
<keyword evidence="3" id="KW-1185">Reference proteome</keyword>
<proteinExistence type="predicted"/>
<evidence type="ECO:0000313" key="3">
    <source>
        <dbReference type="Proteomes" id="UP000299102"/>
    </source>
</evidence>
<reference evidence="2 3" key="1">
    <citation type="journal article" date="2019" name="Commun. Biol.">
        <title>The bagworm genome reveals a unique fibroin gene that provides high tensile strength.</title>
        <authorList>
            <person name="Kono N."/>
            <person name="Nakamura H."/>
            <person name="Ohtoshi R."/>
            <person name="Tomita M."/>
            <person name="Numata K."/>
            <person name="Arakawa K."/>
        </authorList>
    </citation>
    <scope>NUCLEOTIDE SEQUENCE [LARGE SCALE GENOMIC DNA]</scope>
</reference>
<protein>
    <submittedName>
        <fullName evidence="2">Uncharacterized protein</fullName>
    </submittedName>
</protein>
<accession>A0A4C1VQU2</accession>
<gene>
    <name evidence="2" type="ORF">EVAR_26415_1</name>
</gene>
<name>A0A4C1VQU2_EUMVA</name>
<dbReference type="AlphaFoldDB" id="A0A4C1VQU2"/>
<comment type="caution">
    <text evidence="2">The sequence shown here is derived from an EMBL/GenBank/DDBJ whole genome shotgun (WGS) entry which is preliminary data.</text>
</comment>